<keyword evidence="7" id="KW-1185">Reference proteome</keyword>
<evidence type="ECO:0000256" key="1">
    <source>
        <dbReference type="ARBA" id="ARBA00005417"/>
    </source>
</evidence>
<feature type="domain" description="ABC transporter" evidence="5">
    <location>
        <begin position="14"/>
        <end position="244"/>
    </location>
</feature>
<evidence type="ECO:0000313" key="7">
    <source>
        <dbReference type="Proteomes" id="UP001366503"/>
    </source>
</evidence>
<evidence type="ECO:0000256" key="3">
    <source>
        <dbReference type="ARBA" id="ARBA00022741"/>
    </source>
</evidence>
<dbReference type="SUPFAM" id="SSF52540">
    <property type="entry name" value="P-loop containing nucleoside triphosphate hydrolases"/>
    <property type="match status" value="1"/>
</dbReference>
<dbReference type="InterPro" id="IPR027417">
    <property type="entry name" value="P-loop_NTPase"/>
</dbReference>
<dbReference type="SUPFAM" id="SSF50331">
    <property type="entry name" value="MOP-like"/>
    <property type="match status" value="1"/>
</dbReference>
<comment type="caution">
    <text evidence="6">The sequence shown here is derived from an EMBL/GenBank/DDBJ whole genome shotgun (WGS) entry which is preliminary data.</text>
</comment>
<dbReference type="Pfam" id="PF08402">
    <property type="entry name" value="TOBE_2"/>
    <property type="match status" value="1"/>
</dbReference>
<dbReference type="Pfam" id="PF00005">
    <property type="entry name" value="ABC_tran"/>
    <property type="match status" value="1"/>
</dbReference>
<dbReference type="PANTHER" id="PTHR42781:SF4">
    <property type="entry name" value="SPERMIDINE_PUTRESCINE IMPORT ATP-BINDING PROTEIN POTA"/>
    <property type="match status" value="1"/>
</dbReference>
<comment type="similarity">
    <text evidence="1">Belongs to the ABC transporter superfamily.</text>
</comment>
<proteinExistence type="inferred from homology"/>
<keyword evidence="2" id="KW-0813">Transport</keyword>
<dbReference type="EMBL" id="JAPYKO010000005">
    <property type="protein sequence ID" value="MEI9402537.1"/>
    <property type="molecule type" value="Genomic_DNA"/>
</dbReference>
<evidence type="ECO:0000313" key="6">
    <source>
        <dbReference type="EMBL" id="MEI9402537.1"/>
    </source>
</evidence>
<reference evidence="6 7" key="1">
    <citation type="submission" date="2022-12" db="EMBL/GenBank/DDBJ databases">
        <authorList>
            <person name="Muema E."/>
        </authorList>
    </citation>
    <scope>NUCLEOTIDE SEQUENCE [LARGE SCALE GENOMIC DNA]</scope>
    <source>
        <strain evidence="7">1330</strain>
    </source>
</reference>
<dbReference type="InterPro" id="IPR050093">
    <property type="entry name" value="ABC_SmlMolc_Importer"/>
</dbReference>
<dbReference type="InterPro" id="IPR017871">
    <property type="entry name" value="ABC_transporter-like_CS"/>
</dbReference>
<gene>
    <name evidence="6" type="ORF">O7A05_10245</name>
</gene>
<dbReference type="PANTHER" id="PTHR42781">
    <property type="entry name" value="SPERMIDINE/PUTRESCINE IMPORT ATP-BINDING PROTEIN POTA"/>
    <property type="match status" value="1"/>
</dbReference>
<protein>
    <submittedName>
        <fullName evidence="6">ABC transporter ATP-binding protein</fullName>
    </submittedName>
</protein>
<evidence type="ECO:0000259" key="5">
    <source>
        <dbReference type="PROSITE" id="PS50893"/>
    </source>
</evidence>
<evidence type="ECO:0000256" key="2">
    <source>
        <dbReference type="ARBA" id="ARBA00022448"/>
    </source>
</evidence>
<dbReference type="PROSITE" id="PS00211">
    <property type="entry name" value="ABC_TRANSPORTER_1"/>
    <property type="match status" value="1"/>
</dbReference>
<dbReference type="InterPro" id="IPR013611">
    <property type="entry name" value="Transp-assoc_OB_typ2"/>
</dbReference>
<keyword evidence="3" id="KW-0547">Nucleotide-binding</keyword>
<dbReference type="InterPro" id="IPR003593">
    <property type="entry name" value="AAA+_ATPase"/>
</dbReference>
<dbReference type="RefSeq" id="WP_337092906.1">
    <property type="nucleotide sequence ID" value="NZ_JAPYKO010000005.1"/>
</dbReference>
<dbReference type="InterPro" id="IPR008995">
    <property type="entry name" value="Mo/tungstate-bd_C_term_dom"/>
</dbReference>
<dbReference type="Gene3D" id="2.40.50.100">
    <property type="match status" value="1"/>
</dbReference>
<evidence type="ECO:0000256" key="4">
    <source>
        <dbReference type="ARBA" id="ARBA00022840"/>
    </source>
</evidence>
<keyword evidence="4 6" id="KW-0067">ATP-binding</keyword>
<dbReference type="Proteomes" id="UP001366503">
    <property type="component" value="Unassembled WGS sequence"/>
</dbReference>
<dbReference type="PROSITE" id="PS50893">
    <property type="entry name" value="ABC_TRANSPORTER_2"/>
    <property type="match status" value="1"/>
</dbReference>
<organism evidence="6 7">
    <name type="scientific">Mesorhizobium argentiipisi</name>
    <dbReference type="NCBI Taxonomy" id="3015175"/>
    <lineage>
        <taxon>Bacteria</taxon>
        <taxon>Pseudomonadati</taxon>
        <taxon>Pseudomonadota</taxon>
        <taxon>Alphaproteobacteria</taxon>
        <taxon>Hyphomicrobiales</taxon>
        <taxon>Phyllobacteriaceae</taxon>
        <taxon>Mesorhizobium</taxon>
    </lineage>
</organism>
<dbReference type="InterPro" id="IPR003439">
    <property type="entry name" value="ABC_transporter-like_ATP-bd"/>
</dbReference>
<sequence length="374" mass="40528">MMASTVIDRSDDIITLKGVTKRYGNVTVLEPVNLGVRDGEFLTILGPSGSGKTTILRIVGGFTLPSAGSLLLDGRDIANELPFRRPFNTVFQDYALFPHMSVEKNVAYGLAVRGQPKELIKARVDEVLDVVNLSAKRARYPSALSGGERQRVALARAIVCQPRVILLDEPLAALDAGLRRSMQVFLKDIQRRIATTFVFITHDQEEAMAVSDRIVVMTHGRVEQIGTPQEIYNAPKTEFVAQFFGENNVIRAAVESTSDSGVRVKSALGSWVVPNGQRLPVGDNCGVVIRPESFQMTPASNSNGGNQRPTIAGELVKLLFAGAYWHALVQPLNAPESLLKVRVPGSRADAGFAQGDKVVVSWSNDVAHLVAMVG</sequence>
<dbReference type="GO" id="GO:0005524">
    <property type="term" value="F:ATP binding"/>
    <property type="evidence" value="ECO:0007669"/>
    <property type="project" value="UniProtKB-KW"/>
</dbReference>
<name>A0ABU8KA53_9HYPH</name>
<dbReference type="Gene3D" id="3.40.50.300">
    <property type="entry name" value="P-loop containing nucleotide triphosphate hydrolases"/>
    <property type="match status" value="1"/>
</dbReference>
<dbReference type="SMART" id="SM00382">
    <property type="entry name" value="AAA"/>
    <property type="match status" value="1"/>
</dbReference>
<accession>A0ABU8KA53</accession>